<dbReference type="PATRIC" id="fig|1002809.3.peg.1404"/>
<dbReference type="Proteomes" id="UP000006691">
    <property type="component" value="Chromosome"/>
</dbReference>
<evidence type="ECO:0000313" key="2">
    <source>
        <dbReference type="Proteomes" id="UP000006691"/>
    </source>
</evidence>
<keyword evidence="2" id="KW-1185">Reference proteome</keyword>
<evidence type="ECO:0000313" key="1">
    <source>
        <dbReference type="EMBL" id="BAK15816.1"/>
    </source>
</evidence>
<accession>F2F2H8</accession>
<organism evidence="1 2">
    <name type="scientific">Solibacillus silvestris (strain StLB046)</name>
    <name type="common">Bacillus silvestris</name>
    <dbReference type="NCBI Taxonomy" id="1002809"/>
    <lineage>
        <taxon>Bacteria</taxon>
        <taxon>Bacillati</taxon>
        <taxon>Bacillota</taxon>
        <taxon>Bacilli</taxon>
        <taxon>Bacillales</taxon>
        <taxon>Caryophanaceae</taxon>
        <taxon>Solibacillus</taxon>
    </lineage>
</organism>
<dbReference type="AlphaFoldDB" id="F2F2H8"/>
<gene>
    <name evidence="1" type="ordered locus">SSIL_1393</name>
</gene>
<dbReference type="EMBL" id="AP012157">
    <property type="protein sequence ID" value="BAK15816.1"/>
    <property type="molecule type" value="Genomic_DNA"/>
</dbReference>
<dbReference type="RefSeq" id="WP_014823269.1">
    <property type="nucleotide sequence ID" value="NC_018065.1"/>
</dbReference>
<sequence>MSVRQHEEERQQREQFLKKENEILNRHKGELIEQKWILEMENKRLREALEFYVDKANYSYSDISSPEILADNGRKARKALEGDSK</sequence>
<reference evidence="2" key="1">
    <citation type="submission" date="2011-04" db="EMBL/GenBank/DDBJ databases">
        <title>Genome sequence of Solibacillus silvestris StLB046.</title>
        <authorList>
            <person name="Morohoshi T."/>
            <person name="Someya N."/>
            <person name="Ikeda T."/>
        </authorList>
    </citation>
    <scope>NUCLEOTIDE SEQUENCE [LARGE SCALE GENOMIC DNA]</scope>
    <source>
        <strain evidence="2">StLB046</strain>
    </source>
</reference>
<dbReference type="HOGENOM" id="CLU_2510930_0_0_9"/>
<proteinExistence type="predicted"/>
<name>F2F2H8_SOLSS</name>
<protein>
    <submittedName>
        <fullName evidence="1">Uncharacterized protein</fullName>
    </submittedName>
</protein>
<dbReference type="KEGG" id="siv:SSIL_1393"/>
<reference evidence="1 2" key="2">
    <citation type="journal article" date="2012" name="J. Biosci. Bioeng.">
        <title>Complete genome sequence and characterization of the N-acylhomoserine lactone-degrading gene of the potato leaf-associated Solibacillus silvestris.</title>
        <authorList>
            <person name="Morohoshi T."/>
            <person name="Tominaga Y."/>
            <person name="Someya N."/>
            <person name="Ikeda T."/>
        </authorList>
    </citation>
    <scope>NUCLEOTIDE SEQUENCE [LARGE SCALE GENOMIC DNA]</scope>
    <source>
        <strain evidence="1 2">StLB046</strain>
    </source>
</reference>